<evidence type="ECO:0000256" key="2">
    <source>
        <dbReference type="ARBA" id="ARBA00023043"/>
    </source>
</evidence>
<dbReference type="OrthoDB" id="341259at2759"/>
<dbReference type="GO" id="GO:0005737">
    <property type="term" value="C:cytoplasm"/>
    <property type="evidence" value="ECO:0007669"/>
    <property type="project" value="TreeGrafter"/>
</dbReference>
<evidence type="ECO:0000313" key="6">
    <source>
        <dbReference type="Proteomes" id="UP000605846"/>
    </source>
</evidence>
<dbReference type="Pfam" id="PF12796">
    <property type="entry name" value="Ank_2"/>
    <property type="match status" value="2"/>
</dbReference>
<organism evidence="5 6">
    <name type="scientific">Apophysomyces ossiformis</name>
    <dbReference type="NCBI Taxonomy" id="679940"/>
    <lineage>
        <taxon>Eukaryota</taxon>
        <taxon>Fungi</taxon>
        <taxon>Fungi incertae sedis</taxon>
        <taxon>Mucoromycota</taxon>
        <taxon>Mucoromycotina</taxon>
        <taxon>Mucoromycetes</taxon>
        <taxon>Mucorales</taxon>
        <taxon>Mucorineae</taxon>
        <taxon>Mucoraceae</taxon>
        <taxon>Apophysomyces</taxon>
    </lineage>
</organism>
<dbReference type="InterPro" id="IPR002110">
    <property type="entry name" value="Ankyrin_rpt"/>
</dbReference>
<protein>
    <submittedName>
        <fullName evidence="5">Uncharacterized protein</fullName>
    </submittedName>
</protein>
<dbReference type="PANTHER" id="PTHR24198:SF165">
    <property type="entry name" value="ANKYRIN REPEAT-CONTAINING PROTEIN-RELATED"/>
    <property type="match status" value="1"/>
</dbReference>
<evidence type="ECO:0000256" key="1">
    <source>
        <dbReference type="ARBA" id="ARBA00022737"/>
    </source>
</evidence>
<accession>A0A8H7BKI9</accession>
<feature type="region of interest" description="Disordered" evidence="4">
    <location>
        <begin position="1"/>
        <end position="52"/>
    </location>
</feature>
<dbReference type="Proteomes" id="UP000605846">
    <property type="component" value="Unassembled WGS sequence"/>
</dbReference>
<evidence type="ECO:0000256" key="3">
    <source>
        <dbReference type="PROSITE-ProRule" id="PRU00023"/>
    </source>
</evidence>
<dbReference type="AlphaFoldDB" id="A0A8H7BKI9"/>
<gene>
    <name evidence="5" type="ORF">EC973_008929</name>
</gene>
<evidence type="ECO:0000313" key="5">
    <source>
        <dbReference type="EMBL" id="KAF7726349.1"/>
    </source>
</evidence>
<dbReference type="EMBL" id="JABAYA010000080">
    <property type="protein sequence ID" value="KAF7726349.1"/>
    <property type="molecule type" value="Genomic_DNA"/>
</dbReference>
<dbReference type="PROSITE" id="PS50297">
    <property type="entry name" value="ANK_REP_REGION"/>
    <property type="match status" value="1"/>
</dbReference>
<evidence type="ECO:0000256" key="4">
    <source>
        <dbReference type="SAM" id="MobiDB-lite"/>
    </source>
</evidence>
<keyword evidence="1" id="KW-0677">Repeat</keyword>
<comment type="caution">
    <text evidence="5">The sequence shown here is derived from an EMBL/GenBank/DDBJ whole genome shotgun (WGS) entry which is preliminary data.</text>
</comment>
<dbReference type="Gene3D" id="1.25.40.20">
    <property type="entry name" value="Ankyrin repeat-containing domain"/>
    <property type="match status" value="2"/>
</dbReference>
<proteinExistence type="predicted"/>
<dbReference type="Pfam" id="PF13637">
    <property type="entry name" value="Ank_4"/>
    <property type="match status" value="1"/>
</dbReference>
<dbReference type="SUPFAM" id="SSF48403">
    <property type="entry name" value="Ankyrin repeat"/>
    <property type="match status" value="1"/>
</dbReference>
<dbReference type="InterPro" id="IPR036770">
    <property type="entry name" value="Ankyrin_rpt-contain_sf"/>
</dbReference>
<feature type="repeat" description="ANK" evidence="3">
    <location>
        <begin position="275"/>
        <end position="307"/>
    </location>
</feature>
<dbReference type="PROSITE" id="PS50088">
    <property type="entry name" value="ANK_REPEAT"/>
    <property type="match status" value="2"/>
</dbReference>
<dbReference type="PANTHER" id="PTHR24198">
    <property type="entry name" value="ANKYRIN REPEAT AND PROTEIN KINASE DOMAIN-CONTAINING PROTEIN"/>
    <property type="match status" value="1"/>
</dbReference>
<reference evidence="5" key="1">
    <citation type="submission" date="2020-01" db="EMBL/GenBank/DDBJ databases">
        <title>Genome Sequencing of Three Apophysomyces-Like Fungal Strains Confirms a Novel Fungal Genus in the Mucoromycota with divergent Burkholderia-like Endosymbiotic Bacteria.</title>
        <authorList>
            <person name="Stajich J.E."/>
            <person name="Macias A.M."/>
            <person name="Carter-House D."/>
            <person name="Lovett B."/>
            <person name="Kasson L.R."/>
            <person name="Berry K."/>
            <person name="Grigoriev I."/>
            <person name="Chang Y."/>
            <person name="Spatafora J."/>
            <person name="Kasson M.T."/>
        </authorList>
    </citation>
    <scope>NUCLEOTIDE SEQUENCE</scope>
    <source>
        <strain evidence="5">NRRL A-21654</strain>
    </source>
</reference>
<feature type="repeat" description="ANK" evidence="3">
    <location>
        <begin position="145"/>
        <end position="177"/>
    </location>
</feature>
<sequence>MQSSNTSNHTIANTATNIPSCFPSPPTSPENESSLAHKRKRSISSTASHPRKQVKLDISALERYLTLGGSPNVHDQRRGWNLLCWACQSRSEPALKLLLQQGDIDPNASKNGMTALHTAASMGFLAGLNLILQHPHVDLHATNHLGQTAVHCAVQANQQECVLALLEAGARLDIRDRQGRHPLHTAILHRHLPCVQIILDRRGRNNPTNLDMFDTMMEEAVRAGYAPVLELLLRECPERPSHLIRSAVFWNRLECLHLLIQAGCDVVTASNDQDPSDTPLYRAVQQRKLDLVRVLRAAGANPCHRNGLNPSLLYAANHGFLEMIPLLLTNTTSDDCIYQAALLSDSVGRRRQFLSIIQAWKAKLCKSSTPL</sequence>
<dbReference type="SMART" id="SM00248">
    <property type="entry name" value="ANK"/>
    <property type="match status" value="7"/>
</dbReference>
<keyword evidence="6" id="KW-1185">Reference proteome</keyword>
<feature type="compositionally biased region" description="Polar residues" evidence="4">
    <location>
        <begin position="1"/>
        <end position="19"/>
    </location>
</feature>
<keyword evidence="2 3" id="KW-0040">ANK repeat</keyword>
<name>A0A8H7BKI9_9FUNG</name>